<sequence length="128" mass="15192">MKIIDIKDDVYDELYELSNGMTASALWGEVIFYLGETSTYEDRKQFFLSMMYRLMKEGRLKLAFQNKFLEGTIKEQLALYSERWPKNEADLDEVDFEFTQDHTTGKLIDFWPLCGFVWFYENGFVEGT</sequence>
<evidence type="ECO:0000313" key="1">
    <source>
        <dbReference type="EMBL" id="QPT40980.1"/>
    </source>
</evidence>
<gene>
    <name evidence="1" type="ORF">I6G29_05370</name>
    <name evidence="2" type="ORF">NCTC11997_01129</name>
</gene>
<dbReference type="EMBL" id="CP065725">
    <property type="protein sequence ID" value="QPT40980.1"/>
    <property type="molecule type" value="Genomic_DNA"/>
</dbReference>
<evidence type="ECO:0000313" key="2">
    <source>
        <dbReference type="EMBL" id="SUA53370.1"/>
    </source>
</evidence>
<keyword evidence="4" id="KW-1185">Reference proteome</keyword>
<organism evidence="2 3">
    <name type="scientific">Oligella ureolytica</name>
    <dbReference type="NCBI Taxonomy" id="90244"/>
    <lineage>
        <taxon>Bacteria</taxon>
        <taxon>Pseudomonadati</taxon>
        <taxon>Pseudomonadota</taxon>
        <taxon>Betaproteobacteria</taxon>
        <taxon>Burkholderiales</taxon>
        <taxon>Alcaligenaceae</taxon>
        <taxon>Oligella</taxon>
    </lineage>
</organism>
<dbReference type="Pfam" id="PF04591">
    <property type="entry name" value="DUF596"/>
    <property type="match status" value="1"/>
</dbReference>
<dbReference type="OrthoDB" id="8686937at2"/>
<dbReference type="AlphaFoldDB" id="A0A378XE71"/>
<protein>
    <submittedName>
        <fullName evidence="1">DUF596 domain-containing protein</fullName>
    </submittedName>
    <submittedName>
        <fullName evidence="2">Uncharacterized protein conserved in bacteria</fullName>
    </submittedName>
</protein>
<accession>A0A378XE71</accession>
<evidence type="ECO:0000313" key="3">
    <source>
        <dbReference type="Proteomes" id="UP000254603"/>
    </source>
</evidence>
<dbReference type="Proteomes" id="UP000254603">
    <property type="component" value="Unassembled WGS sequence"/>
</dbReference>
<dbReference type="SUPFAM" id="SSF160472">
    <property type="entry name" value="NMB0513-like"/>
    <property type="match status" value="1"/>
</dbReference>
<dbReference type="InterPro" id="IPR023138">
    <property type="entry name" value="NMB0513-like_sf"/>
</dbReference>
<reference evidence="2 3" key="1">
    <citation type="submission" date="2018-06" db="EMBL/GenBank/DDBJ databases">
        <authorList>
            <consortium name="Pathogen Informatics"/>
            <person name="Doyle S."/>
        </authorList>
    </citation>
    <scope>NUCLEOTIDE SEQUENCE [LARGE SCALE GENOMIC DNA]</scope>
    <source>
        <strain evidence="2 3">NCTC11997</strain>
    </source>
</reference>
<reference evidence="1 4" key="2">
    <citation type="submission" date="2020-12" db="EMBL/GenBank/DDBJ databases">
        <title>FDA dAtabase for Regulatory Grade micrObial Sequences (FDA-ARGOS): Supporting development and validation of Infectious Disease Dx tests.</title>
        <authorList>
            <person name="Sproer C."/>
            <person name="Gronow S."/>
            <person name="Severitt S."/>
            <person name="Schroder I."/>
            <person name="Tallon L."/>
            <person name="Sadzewicz L."/>
            <person name="Zhao X."/>
            <person name="Boylan J."/>
            <person name="Ott S."/>
            <person name="Bowen H."/>
            <person name="Vavikolanu K."/>
            <person name="Mehta A."/>
            <person name="Aluvathingal J."/>
            <person name="Nadendla S."/>
            <person name="Lowell S."/>
            <person name="Myers T."/>
            <person name="Yan Y."/>
            <person name="Sichtig H."/>
        </authorList>
    </citation>
    <scope>NUCLEOTIDE SEQUENCE [LARGE SCALE GENOMIC DNA]</scope>
    <source>
        <strain evidence="1 4">FDAARGOS_872</strain>
    </source>
</reference>
<dbReference type="Gene3D" id="1.10.3510.10">
    <property type="entry name" value="NMB0513-like"/>
    <property type="match status" value="1"/>
</dbReference>
<dbReference type="EMBL" id="UGSB01000001">
    <property type="protein sequence ID" value="SUA53370.1"/>
    <property type="molecule type" value="Genomic_DNA"/>
</dbReference>
<dbReference type="InterPro" id="IPR007670">
    <property type="entry name" value="DUF596"/>
</dbReference>
<evidence type="ECO:0000313" key="4">
    <source>
        <dbReference type="Proteomes" id="UP000594903"/>
    </source>
</evidence>
<dbReference type="RefSeq" id="WP_018575419.1">
    <property type="nucleotide sequence ID" value="NZ_CP065725.1"/>
</dbReference>
<proteinExistence type="predicted"/>
<dbReference type="Proteomes" id="UP000594903">
    <property type="component" value="Chromosome"/>
</dbReference>
<name>A0A378XE71_9BURK</name>